<evidence type="ECO:0000256" key="3">
    <source>
        <dbReference type="ARBA" id="ARBA00022691"/>
    </source>
</evidence>
<proteinExistence type="predicted"/>
<dbReference type="CDD" id="cd02440">
    <property type="entry name" value="AdoMet_MTases"/>
    <property type="match status" value="1"/>
</dbReference>
<accession>A0ABU2KD69</accession>
<evidence type="ECO:0000313" key="6">
    <source>
        <dbReference type="Proteomes" id="UP001183222"/>
    </source>
</evidence>
<sequence length="174" mass="18333">MRASERLAWAAGIVAPGDTDRVLEVGCGHGVLVSLLAARTARGQVVAVDRSATMTTAAQRRNTDAVAQGRVRLVTSTLLGADLGTTPFDVVTSFDVRAFWTPPAPEWDVVRRVLAPGGRVVVAFSVMGPGADERIRTAVRRLAGERGFTEHAVHRAGDLSTPSAAIELRAGHDG</sequence>
<gene>
    <name evidence="5" type="ORF">RM425_19745</name>
</gene>
<name>A0ABU2KD69_9ACTN</name>
<keyword evidence="1 5" id="KW-0489">Methyltransferase</keyword>
<feature type="domain" description="Methyltransferase" evidence="4">
    <location>
        <begin position="22"/>
        <end position="118"/>
    </location>
</feature>
<evidence type="ECO:0000256" key="1">
    <source>
        <dbReference type="ARBA" id="ARBA00022603"/>
    </source>
</evidence>
<dbReference type="PANTHER" id="PTHR43464">
    <property type="entry name" value="METHYLTRANSFERASE"/>
    <property type="match status" value="1"/>
</dbReference>
<dbReference type="InterPro" id="IPR041698">
    <property type="entry name" value="Methyltransf_25"/>
</dbReference>
<evidence type="ECO:0000313" key="5">
    <source>
        <dbReference type="EMBL" id="MDT0278141.1"/>
    </source>
</evidence>
<dbReference type="Pfam" id="PF13649">
    <property type="entry name" value="Methyltransf_25"/>
    <property type="match status" value="1"/>
</dbReference>
<evidence type="ECO:0000256" key="2">
    <source>
        <dbReference type="ARBA" id="ARBA00022679"/>
    </source>
</evidence>
<dbReference type="EMBL" id="JAVREI010000020">
    <property type="protein sequence ID" value="MDT0278141.1"/>
    <property type="molecule type" value="Genomic_DNA"/>
</dbReference>
<dbReference type="GO" id="GO:0008168">
    <property type="term" value="F:methyltransferase activity"/>
    <property type="evidence" value="ECO:0007669"/>
    <property type="project" value="UniProtKB-KW"/>
</dbReference>
<keyword evidence="3" id="KW-0949">S-adenosyl-L-methionine</keyword>
<dbReference type="GO" id="GO:0032259">
    <property type="term" value="P:methylation"/>
    <property type="evidence" value="ECO:0007669"/>
    <property type="project" value="UniProtKB-KW"/>
</dbReference>
<reference evidence="6" key="1">
    <citation type="submission" date="2023-07" db="EMBL/GenBank/DDBJ databases">
        <title>30 novel species of actinomycetes from the DSMZ collection.</title>
        <authorList>
            <person name="Nouioui I."/>
        </authorList>
    </citation>
    <scope>NUCLEOTIDE SEQUENCE [LARGE SCALE GENOMIC DNA]</scope>
    <source>
        <strain evidence="6">DSM 46792</strain>
    </source>
</reference>
<comment type="caution">
    <text evidence="5">The sequence shown here is derived from an EMBL/GenBank/DDBJ whole genome shotgun (WGS) entry which is preliminary data.</text>
</comment>
<protein>
    <submittedName>
        <fullName evidence="5">Class I SAM-dependent methyltransferase</fullName>
        <ecNumber evidence="5">2.1.-.-</ecNumber>
    </submittedName>
</protein>
<dbReference type="Gene3D" id="3.40.50.150">
    <property type="entry name" value="Vaccinia Virus protein VP39"/>
    <property type="match status" value="1"/>
</dbReference>
<dbReference type="EC" id="2.1.-.-" evidence="5"/>
<keyword evidence="6" id="KW-1185">Reference proteome</keyword>
<keyword evidence="2 5" id="KW-0808">Transferase</keyword>
<organism evidence="5 6">
    <name type="scientific">Blastococcus goldschmidtiae</name>
    <dbReference type="NCBI Taxonomy" id="3075546"/>
    <lineage>
        <taxon>Bacteria</taxon>
        <taxon>Bacillati</taxon>
        <taxon>Actinomycetota</taxon>
        <taxon>Actinomycetes</taxon>
        <taxon>Geodermatophilales</taxon>
        <taxon>Geodermatophilaceae</taxon>
        <taxon>Blastococcus</taxon>
    </lineage>
</organism>
<dbReference type="RefSeq" id="WP_311346940.1">
    <property type="nucleotide sequence ID" value="NZ_JAVREI010000020.1"/>
</dbReference>
<dbReference type="PANTHER" id="PTHR43464:SF19">
    <property type="entry name" value="UBIQUINONE BIOSYNTHESIS O-METHYLTRANSFERASE, MITOCHONDRIAL"/>
    <property type="match status" value="1"/>
</dbReference>
<dbReference type="Proteomes" id="UP001183222">
    <property type="component" value="Unassembled WGS sequence"/>
</dbReference>
<evidence type="ECO:0000259" key="4">
    <source>
        <dbReference type="Pfam" id="PF13649"/>
    </source>
</evidence>
<dbReference type="SUPFAM" id="SSF53335">
    <property type="entry name" value="S-adenosyl-L-methionine-dependent methyltransferases"/>
    <property type="match status" value="1"/>
</dbReference>
<dbReference type="InterPro" id="IPR029063">
    <property type="entry name" value="SAM-dependent_MTases_sf"/>
</dbReference>